<evidence type="ECO:0000256" key="1">
    <source>
        <dbReference type="SAM" id="Phobius"/>
    </source>
</evidence>
<dbReference type="PANTHER" id="PTHR13847">
    <property type="entry name" value="SARCOSINE DEHYDROGENASE-RELATED"/>
    <property type="match status" value="1"/>
</dbReference>
<dbReference type="PANTHER" id="PTHR13847:SF150">
    <property type="entry name" value="OXIDOREDUCTASE TDA3-RELATED"/>
    <property type="match status" value="1"/>
</dbReference>
<dbReference type="GO" id="GO:0005829">
    <property type="term" value="C:cytosol"/>
    <property type="evidence" value="ECO:0007669"/>
    <property type="project" value="GOC"/>
</dbReference>
<protein>
    <submittedName>
        <fullName evidence="3">Possible oxidoreductase</fullName>
    </submittedName>
</protein>
<feature type="domain" description="FAD dependent oxidoreductase" evidence="2">
    <location>
        <begin position="14"/>
        <end position="391"/>
    </location>
</feature>
<dbReference type="Gene3D" id="3.30.9.10">
    <property type="entry name" value="D-Amino Acid Oxidase, subunit A, domain 2"/>
    <property type="match status" value="1"/>
</dbReference>
<accession>A0A0F7SHR9</accession>
<proteinExistence type="predicted"/>
<sequence length="408" mass="42644">MSSNIVTDKNQRNVVIIGGGIVGVSTAYYLSRHPNFDHTRTKITILEPSSIACAASGKAGGFLALDWHGKDTTPLSALSFGLHEALAKEHGGERDWGYRKIEAVSLQSVLSRPAKAKSEGFSLGKKAKSVKALEGWLSDEITGNMKLQTIGTTATCAQVNPKLLTQSLVRLSGATVLTASASSLSFCSDTKRVNKVIATFTDDSSSGHTKGESIEIATQDVVLAAGPWVGELAVKLLGQEVGGKLGVTGSRAHSVVVKPAEGIPVSPHAIFTSLTLKDGTECEPEIYPRPDGTAYICGAGDTLALPLLASQVQTDSTSLSTLKYQIAKLSPHLTVEGGATIIAEQACYLPVSDRGRPLVGKVRDVQGVWIGAGLSCWGITQGPGTGYCLAEGIMTGEITSTNVSRLAP</sequence>
<organism evidence="3">
    <name type="scientific">Phaffia rhodozyma</name>
    <name type="common">Yeast</name>
    <name type="synonym">Xanthophyllomyces dendrorhous</name>
    <dbReference type="NCBI Taxonomy" id="264483"/>
    <lineage>
        <taxon>Eukaryota</taxon>
        <taxon>Fungi</taxon>
        <taxon>Dikarya</taxon>
        <taxon>Basidiomycota</taxon>
        <taxon>Agaricomycotina</taxon>
        <taxon>Tremellomycetes</taxon>
        <taxon>Cystofilobasidiales</taxon>
        <taxon>Mrakiaceae</taxon>
        <taxon>Phaffia</taxon>
    </lineage>
</organism>
<keyword evidence="1" id="KW-1133">Transmembrane helix</keyword>
<dbReference type="GO" id="GO:0042147">
    <property type="term" value="P:retrograde transport, endosome to Golgi"/>
    <property type="evidence" value="ECO:0007669"/>
    <property type="project" value="TreeGrafter"/>
</dbReference>
<name>A0A0F7SHR9_PHARH</name>
<dbReference type="AlphaFoldDB" id="A0A0F7SHR9"/>
<dbReference type="Pfam" id="PF01266">
    <property type="entry name" value="DAO"/>
    <property type="match status" value="1"/>
</dbReference>
<dbReference type="InterPro" id="IPR036188">
    <property type="entry name" value="FAD/NAD-bd_sf"/>
</dbReference>
<keyword evidence="1" id="KW-0812">Transmembrane</keyword>
<dbReference type="InterPro" id="IPR006076">
    <property type="entry name" value="FAD-dep_OxRdtase"/>
</dbReference>
<dbReference type="SUPFAM" id="SSF51905">
    <property type="entry name" value="FAD/NAD(P)-binding domain"/>
    <property type="match status" value="1"/>
</dbReference>
<feature type="transmembrane region" description="Helical" evidence="1">
    <location>
        <begin position="12"/>
        <end position="30"/>
    </location>
</feature>
<dbReference type="Gene3D" id="3.50.50.60">
    <property type="entry name" value="FAD/NAD(P)-binding domain"/>
    <property type="match status" value="1"/>
</dbReference>
<reference evidence="3" key="1">
    <citation type="submission" date="2014-08" db="EMBL/GenBank/DDBJ databases">
        <authorList>
            <person name="Sharma Rahul"/>
            <person name="Thines Marco"/>
        </authorList>
    </citation>
    <scope>NUCLEOTIDE SEQUENCE</scope>
</reference>
<dbReference type="GO" id="GO:0005770">
    <property type="term" value="C:late endosome"/>
    <property type="evidence" value="ECO:0007669"/>
    <property type="project" value="TreeGrafter"/>
</dbReference>
<dbReference type="EMBL" id="LN483249">
    <property type="protein sequence ID" value="CDZ97930.1"/>
    <property type="molecule type" value="Genomic_DNA"/>
</dbReference>
<evidence type="ECO:0000313" key="3">
    <source>
        <dbReference type="EMBL" id="CDZ97930.1"/>
    </source>
</evidence>
<keyword evidence="1" id="KW-0472">Membrane</keyword>
<evidence type="ECO:0000259" key="2">
    <source>
        <dbReference type="Pfam" id="PF01266"/>
    </source>
</evidence>